<gene>
    <name evidence="2" type="ORF">SAMN03080615_03591</name>
</gene>
<proteinExistence type="inferred from homology"/>
<dbReference type="HAMAP" id="MF_00676">
    <property type="entry name" value="UPF0260"/>
    <property type="match status" value="1"/>
</dbReference>
<dbReference type="AlphaFoldDB" id="A0A1H9KQL2"/>
<organism evidence="2 3">
    <name type="scientific">Amphritea atlantica</name>
    <dbReference type="NCBI Taxonomy" id="355243"/>
    <lineage>
        <taxon>Bacteria</taxon>
        <taxon>Pseudomonadati</taxon>
        <taxon>Pseudomonadota</taxon>
        <taxon>Gammaproteobacteria</taxon>
        <taxon>Oceanospirillales</taxon>
        <taxon>Oceanospirillaceae</taxon>
        <taxon>Amphritea</taxon>
    </lineage>
</organism>
<keyword evidence="3" id="KW-1185">Reference proteome</keyword>
<dbReference type="EMBL" id="FOGB01000014">
    <property type="protein sequence ID" value="SER01195.1"/>
    <property type="molecule type" value="Genomic_DNA"/>
</dbReference>
<dbReference type="PANTHER" id="PTHR37421:SF1">
    <property type="entry name" value="UPF0260 PROTEIN YCGN"/>
    <property type="match status" value="1"/>
</dbReference>
<evidence type="ECO:0000313" key="2">
    <source>
        <dbReference type="EMBL" id="SER01195.1"/>
    </source>
</evidence>
<reference evidence="3" key="1">
    <citation type="submission" date="2016-10" db="EMBL/GenBank/DDBJ databases">
        <authorList>
            <person name="Varghese N."/>
            <person name="Submissions S."/>
        </authorList>
    </citation>
    <scope>NUCLEOTIDE SEQUENCE [LARGE SCALE GENOMIC DNA]</scope>
    <source>
        <strain evidence="3">DSM 18887</strain>
    </source>
</reference>
<evidence type="ECO:0000313" key="3">
    <source>
        <dbReference type="Proteomes" id="UP000198749"/>
    </source>
</evidence>
<dbReference type="OrthoDB" id="9786855at2"/>
<sequence length="146" mass="17024">MADQVFWRSKSLQQMTPPEWESLCDGCSLCCLHKLEDEDTGEVHYTSVVCHLLDMETLYCTQYEKRCSLVPQCVKLRPEDVEAFHWLPPSCAYRLVHEGKELPEWHPLVSGRRESVKEAGASVLSWYEITDDKIESDDDYFDYLID</sequence>
<dbReference type="InterPro" id="IPR005358">
    <property type="entry name" value="Puta_zinc/iron-chelating_dom"/>
</dbReference>
<comment type="similarity">
    <text evidence="1">Belongs to the UPF0260 family.</text>
</comment>
<accession>A0A1H9KQL2</accession>
<dbReference type="STRING" id="355243.SAMN03080615_03591"/>
<dbReference type="Pfam" id="PF03692">
    <property type="entry name" value="CxxCxxCC"/>
    <property type="match status" value="1"/>
</dbReference>
<dbReference type="Proteomes" id="UP000198749">
    <property type="component" value="Unassembled WGS sequence"/>
</dbReference>
<evidence type="ECO:0000256" key="1">
    <source>
        <dbReference type="HAMAP-Rule" id="MF_00676"/>
    </source>
</evidence>
<dbReference type="NCBIfam" id="NF003501">
    <property type="entry name" value="PRK05170.1-5"/>
    <property type="match status" value="1"/>
</dbReference>
<protein>
    <recommendedName>
        <fullName evidence="1">UPF0260 protein SAMN03080615_03591</fullName>
    </recommendedName>
</protein>
<dbReference type="PANTHER" id="PTHR37421">
    <property type="entry name" value="UPF0260 PROTEIN YCGN"/>
    <property type="match status" value="1"/>
</dbReference>
<dbReference type="NCBIfam" id="NF003507">
    <property type="entry name" value="PRK05170.2-5"/>
    <property type="match status" value="1"/>
</dbReference>
<dbReference type="PIRSF" id="PIRSF006173">
    <property type="entry name" value="UCP006173"/>
    <property type="match status" value="1"/>
</dbReference>
<dbReference type="RefSeq" id="WP_091360939.1">
    <property type="nucleotide sequence ID" value="NZ_AP025284.1"/>
</dbReference>
<dbReference type="InterPro" id="IPR008228">
    <property type="entry name" value="UCP006173"/>
</dbReference>
<name>A0A1H9KQL2_9GAMM</name>